<protein>
    <recommendedName>
        <fullName evidence="4">Vegetative cell wall protein gp1</fullName>
    </recommendedName>
</protein>
<keyword evidence="3" id="KW-1185">Reference proteome</keyword>
<sequence length="400" mass="46187">MYPPPPHPSYAMPPDYPGYGTYRPTPPLSPSPGAYGYYSPRHSAYTATPSPRASPRASGHGHARHASQDPSAFYSSPRAGADFYRQYSAYSTPPPPREYVSPTDRFHSYRGFTPADGMRSSYKRRSYGDGKRRSSRSQHIYNVVVDDDGYRYYDYYEPPPPYDGVRHTWREADFHDYDQVPVYEPDQTPRTRPRRASHSAPRPERPMPKPRPAATKPARKATEDDARKANIPPGYNYKNWDPTEEPIKLLGSVFDANSLGKWVYDWTVFRYQARTPMADMAGELWLLLIQLASKTKRAEETMSKIRKLENRDLVEEFLDSGDRIWTKFMKVLRRCEENMLKAQKREKRTGMGEESGVAFVDTIFGRDYELENTEKLMSNMRLWVLRFDANCEEIVQNPSA</sequence>
<organism evidence="2 3">
    <name type="scientific">Lineolata rhizophorae</name>
    <dbReference type="NCBI Taxonomy" id="578093"/>
    <lineage>
        <taxon>Eukaryota</taxon>
        <taxon>Fungi</taxon>
        <taxon>Dikarya</taxon>
        <taxon>Ascomycota</taxon>
        <taxon>Pezizomycotina</taxon>
        <taxon>Dothideomycetes</taxon>
        <taxon>Dothideomycetes incertae sedis</taxon>
        <taxon>Lineolatales</taxon>
        <taxon>Lineolataceae</taxon>
        <taxon>Lineolata</taxon>
    </lineage>
</organism>
<dbReference type="OrthoDB" id="5398854at2759"/>
<dbReference type="Proteomes" id="UP000799766">
    <property type="component" value="Unassembled WGS sequence"/>
</dbReference>
<evidence type="ECO:0000313" key="2">
    <source>
        <dbReference type="EMBL" id="KAF2460996.1"/>
    </source>
</evidence>
<dbReference type="EMBL" id="MU001672">
    <property type="protein sequence ID" value="KAF2460996.1"/>
    <property type="molecule type" value="Genomic_DNA"/>
</dbReference>
<dbReference type="AlphaFoldDB" id="A0A6A6PAQ0"/>
<evidence type="ECO:0008006" key="4">
    <source>
        <dbReference type="Google" id="ProtNLM"/>
    </source>
</evidence>
<reference evidence="2" key="1">
    <citation type="journal article" date="2020" name="Stud. Mycol.">
        <title>101 Dothideomycetes genomes: a test case for predicting lifestyles and emergence of pathogens.</title>
        <authorList>
            <person name="Haridas S."/>
            <person name="Albert R."/>
            <person name="Binder M."/>
            <person name="Bloem J."/>
            <person name="Labutti K."/>
            <person name="Salamov A."/>
            <person name="Andreopoulos B."/>
            <person name="Baker S."/>
            <person name="Barry K."/>
            <person name="Bills G."/>
            <person name="Bluhm B."/>
            <person name="Cannon C."/>
            <person name="Castanera R."/>
            <person name="Culley D."/>
            <person name="Daum C."/>
            <person name="Ezra D."/>
            <person name="Gonzalez J."/>
            <person name="Henrissat B."/>
            <person name="Kuo A."/>
            <person name="Liang C."/>
            <person name="Lipzen A."/>
            <person name="Lutzoni F."/>
            <person name="Magnuson J."/>
            <person name="Mondo S."/>
            <person name="Nolan M."/>
            <person name="Ohm R."/>
            <person name="Pangilinan J."/>
            <person name="Park H.-J."/>
            <person name="Ramirez L."/>
            <person name="Alfaro M."/>
            <person name="Sun H."/>
            <person name="Tritt A."/>
            <person name="Yoshinaga Y."/>
            <person name="Zwiers L.-H."/>
            <person name="Turgeon B."/>
            <person name="Goodwin S."/>
            <person name="Spatafora J."/>
            <person name="Crous P."/>
            <person name="Grigoriev I."/>
        </authorList>
    </citation>
    <scope>NUCLEOTIDE SEQUENCE</scope>
    <source>
        <strain evidence="2">ATCC 16933</strain>
    </source>
</reference>
<proteinExistence type="predicted"/>
<accession>A0A6A6PAQ0</accession>
<feature type="region of interest" description="Disordered" evidence="1">
    <location>
        <begin position="179"/>
        <end position="237"/>
    </location>
</feature>
<feature type="region of interest" description="Disordered" evidence="1">
    <location>
        <begin position="1"/>
        <end position="140"/>
    </location>
</feature>
<evidence type="ECO:0000313" key="3">
    <source>
        <dbReference type="Proteomes" id="UP000799766"/>
    </source>
</evidence>
<evidence type="ECO:0000256" key="1">
    <source>
        <dbReference type="SAM" id="MobiDB-lite"/>
    </source>
</evidence>
<feature type="compositionally biased region" description="Low complexity" evidence="1">
    <location>
        <begin position="9"/>
        <end position="23"/>
    </location>
</feature>
<gene>
    <name evidence="2" type="ORF">BDY21DRAFT_334011</name>
</gene>
<name>A0A6A6PAQ0_9PEZI</name>